<dbReference type="InterPro" id="IPR016181">
    <property type="entry name" value="Acyl_CoA_acyltransferase"/>
</dbReference>
<gene>
    <name evidence="1" type="ORF">GCM10008025_25290</name>
</gene>
<dbReference type="SUPFAM" id="SSF55729">
    <property type="entry name" value="Acyl-CoA N-acyltransferases (Nat)"/>
    <property type="match status" value="1"/>
</dbReference>
<sequence length="289" mass="34097">MIKTYTQKDEQKLKQLIISTNSEIDLIEIPKNPNYVSSFLSYMEDEIVGWIVAWKSSFHPHCTYFRIVIQSENHDSFIQLLDALEDSLTEKDYPLLTGVDGGKDLSNYYQKNNFEIIRETYLPTIKLSNVELLPFKTHDIKTVREIRHNHLLVNELTRLVKNVYEETHLVNPVAEFDLETWEELIFAEDLLLDGSFIYLNDNDEVLSYSFLHKSEEENKVELGWIGSRSKSYIQSLHTLVSLQINYAKQNNYQYLEGEFDTTDPYAMEVLHKFQFPKETVWITYSKKER</sequence>
<dbReference type="RefSeq" id="WP_188385026.1">
    <property type="nucleotide sequence ID" value="NZ_BMEY01000012.1"/>
</dbReference>
<protein>
    <submittedName>
        <fullName evidence="1">Uncharacterized protein</fullName>
    </submittedName>
</protein>
<dbReference type="Proteomes" id="UP000613512">
    <property type="component" value="Unassembled WGS sequence"/>
</dbReference>
<proteinExistence type="predicted"/>
<organism evidence="1 2">
    <name type="scientific">Ornithinibacillus halotolerans</name>
    <dbReference type="NCBI Taxonomy" id="1274357"/>
    <lineage>
        <taxon>Bacteria</taxon>
        <taxon>Bacillati</taxon>
        <taxon>Bacillota</taxon>
        <taxon>Bacilli</taxon>
        <taxon>Bacillales</taxon>
        <taxon>Bacillaceae</taxon>
        <taxon>Ornithinibacillus</taxon>
    </lineage>
</organism>
<keyword evidence="2" id="KW-1185">Reference proteome</keyword>
<dbReference type="AlphaFoldDB" id="A0A916S228"/>
<accession>A0A916S228</accession>
<evidence type="ECO:0000313" key="1">
    <source>
        <dbReference type="EMBL" id="GGA80854.1"/>
    </source>
</evidence>
<name>A0A916S228_9BACI</name>
<reference evidence="1" key="1">
    <citation type="journal article" date="2014" name="Int. J. Syst. Evol. Microbiol.">
        <title>Complete genome sequence of Corynebacterium casei LMG S-19264T (=DSM 44701T), isolated from a smear-ripened cheese.</title>
        <authorList>
            <consortium name="US DOE Joint Genome Institute (JGI-PGF)"/>
            <person name="Walter F."/>
            <person name="Albersmeier A."/>
            <person name="Kalinowski J."/>
            <person name="Ruckert C."/>
        </authorList>
    </citation>
    <scope>NUCLEOTIDE SEQUENCE</scope>
    <source>
        <strain evidence="1">CGMCC 1.12408</strain>
    </source>
</reference>
<reference evidence="1" key="2">
    <citation type="submission" date="2020-09" db="EMBL/GenBank/DDBJ databases">
        <authorList>
            <person name="Sun Q."/>
            <person name="Zhou Y."/>
        </authorList>
    </citation>
    <scope>NUCLEOTIDE SEQUENCE</scope>
    <source>
        <strain evidence="1">CGMCC 1.12408</strain>
    </source>
</reference>
<comment type="caution">
    <text evidence="1">The sequence shown here is derived from an EMBL/GenBank/DDBJ whole genome shotgun (WGS) entry which is preliminary data.</text>
</comment>
<dbReference type="EMBL" id="BMEY01000012">
    <property type="protein sequence ID" value="GGA80854.1"/>
    <property type="molecule type" value="Genomic_DNA"/>
</dbReference>
<evidence type="ECO:0000313" key="2">
    <source>
        <dbReference type="Proteomes" id="UP000613512"/>
    </source>
</evidence>